<proteinExistence type="predicted"/>
<name>A0AC60P1X5_IXOPE</name>
<evidence type="ECO:0000313" key="1">
    <source>
        <dbReference type="EMBL" id="KAG0413404.1"/>
    </source>
</evidence>
<gene>
    <name evidence="1" type="ORF">HPB47_009446</name>
</gene>
<reference evidence="1 2" key="1">
    <citation type="journal article" date="2020" name="Cell">
        <title>Large-Scale Comparative Analyses of Tick Genomes Elucidate Their Genetic Diversity and Vector Capacities.</title>
        <authorList>
            <consortium name="Tick Genome and Microbiome Consortium (TIGMIC)"/>
            <person name="Jia N."/>
            <person name="Wang J."/>
            <person name="Shi W."/>
            <person name="Du L."/>
            <person name="Sun Y."/>
            <person name="Zhan W."/>
            <person name="Jiang J.F."/>
            <person name="Wang Q."/>
            <person name="Zhang B."/>
            <person name="Ji P."/>
            <person name="Bell-Sakyi L."/>
            <person name="Cui X.M."/>
            <person name="Yuan T.T."/>
            <person name="Jiang B.G."/>
            <person name="Yang W.F."/>
            <person name="Lam T.T."/>
            <person name="Chang Q.C."/>
            <person name="Ding S.J."/>
            <person name="Wang X.J."/>
            <person name="Zhu J.G."/>
            <person name="Ruan X.D."/>
            <person name="Zhao L."/>
            <person name="Wei J.T."/>
            <person name="Ye R.Z."/>
            <person name="Que T.C."/>
            <person name="Du C.H."/>
            <person name="Zhou Y.H."/>
            <person name="Cheng J.X."/>
            <person name="Dai P.F."/>
            <person name="Guo W.B."/>
            <person name="Han X.H."/>
            <person name="Huang E.J."/>
            <person name="Li L.F."/>
            <person name="Wei W."/>
            <person name="Gao Y.C."/>
            <person name="Liu J.Z."/>
            <person name="Shao H.Z."/>
            <person name="Wang X."/>
            <person name="Wang C.C."/>
            <person name="Yang T.C."/>
            <person name="Huo Q.B."/>
            <person name="Li W."/>
            <person name="Chen H.Y."/>
            <person name="Chen S.E."/>
            <person name="Zhou L.G."/>
            <person name="Ni X.B."/>
            <person name="Tian J.H."/>
            <person name="Sheng Y."/>
            <person name="Liu T."/>
            <person name="Pan Y.S."/>
            <person name="Xia L.Y."/>
            <person name="Li J."/>
            <person name="Zhao F."/>
            <person name="Cao W.C."/>
        </authorList>
    </citation>
    <scope>NUCLEOTIDE SEQUENCE [LARGE SCALE GENOMIC DNA]</scope>
    <source>
        <strain evidence="1">Iper-2018</strain>
    </source>
</reference>
<organism evidence="1 2">
    <name type="scientific">Ixodes persulcatus</name>
    <name type="common">Taiga tick</name>
    <dbReference type="NCBI Taxonomy" id="34615"/>
    <lineage>
        <taxon>Eukaryota</taxon>
        <taxon>Metazoa</taxon>
        <taxon>Ecdysozoa</taxon>
        <taxon>Arthropoda</taxon>
        <taxon>Chelicerata</taxon>
        <taxon>Arachnida</taxon>
        <taxon>Acari</taxon>
        <taxon>Parasitiformes</taxon>
        <taxon>Ixodida</taxon>
        <taxon>Ixodoidea</taxon>
        <taxon>Ixodidae</taxon>
        <taxon>Ixodinae</taxon>
        <taxon>Ixodes</taxon>
    </lineage>
</organism>
<evidence type="ECO:0000313" key="2">
    <source>
        <dbReference type="Proteomes" id="UP000805193"/>
    </source>
</evidence>
<accession>A0AC60P1X5</accession>
<feature type="non-terminal residue" evidence="1">
    <location>
        <position position="1"/>
    </location>
</feature>
<sequence length="999" mass="110096">GEVPVGLEVTEELDFGMVEPGQCRVLNLCISNATGRPHLLLACKLPKGQVSLARAFRPTLIASGDKHLVQFSCTASHLGSSRQLLLLEFEEGFSVVRQVSVTVADPLQRTLVTSDARAKKVTRPGDRADERRWTTVPGERPRTRTAKLPLALPHFPVSTHLWDLSQRELEASLGSCLRRPLCPRNYVEKLQLLLHLEEIQLSRELEERVLSPAELEVDGPLVRLNLAPWLEEGRLPPRVGDRVLLRPCGMDCRIRYEGFVHQLMSEEALLKLSPGFNEELQRNPSCVWELHFQLNRTPLRRCHMAVRLARPLLDSGEWRFVSASPLVNEDLNELQQTAVRDILGGVSGQLPYVVWGPPGTGKTVTLVEAILQVEKLWSSGKLAPSDVVRLLGFQRDLELVPAGIRHLCLSTESLETASRRRIVVATVITAGSLYSLGLPPDHFTHGFLDEAGQATEPESLVALGLVSLGGGSLVLGGDPLQLGPVIRSRLATRGGLGTSLLERLLLTNERCLVPVTQLRNSYRCPQALLDPYSTLFYGALLCSQVTDQDRGLLPEFPVLFHGVRGRAQREGSCPSWFNAAEAVQTVRYLQRAYGPWCLRACEVGLLTPYRRQGLKLRLLMDSLGLAAPKVGSAEEFQGQERRLIVVSTEEIIGDLILMQVRGSESLDAENPEVLDFLFCSRRFNVAISRASAMLIIVGNPDVLALRECSVALYSEACEGTMTYNRKSYSYSSISKEKRCVCCSPNGCKRPCARCLSRVPFATLVATVMCCAGVAIFLGAVLRAVASTMRMVEVVFKRPNPYGPAELQAAAIGTAVAMGLLELCLVAVGFLTTGPTRERLGARARVGGRLSCGLLIVLSYLVLLVWLALALLLVTAALSVTLVGGMCNQLKQEYQCLDFRQLEFLLPRDFPVYEANGKPAMQLCDVRRKEFCKDWVEQCGLLLWLAGGAALLALLGLVKHLMCLAANYAHLRDQQKLLDLQLLQDLQDTELTTLGSKDRF</sequence>
<keyword evidence="2" id="KW-1185">Reference proteome</keyword>
<dbReference type="EMBL" id="JABSTQ010011264">
    <property type="protein sequence ID" value="KAG0413404.1"/>
    <property type="molecule type" value="Genomic_DNA"/>
</dbReference>
<comment type="caution">
    <text evidence="1">The sequence shown here is derived from an EMBL/GenBank/DDBJ whole genome shotgun (WGS) entry which is preliminary data.</text>
</comment>
<dbReference type="Proteomes" id="UP000805193">
    <property type="component" value="Unassembled WGS sequence"/>
</dbReference>
<protein>
    <submittedName>
        <fullName evidence="1">Uncharacterized protein</fullName>
    </submittedName>
</protein>